<organism evidence="1 2">
    <name type="scientific">Ficus carica</name>
    <name type="common">Common fig</name>
    <dbReference type="NCBI Taxonomy" id="3494"/>
    <lineage>
        <taxon>Eukaryota</taxon>
        <taxon>Viridiplantae</taxon>
        <taxon>Streptophyta</taxon>
        <taxon>Embryophyta</taxon>
        <taxon>Tracheophyta</taxon>
        <taxon>Spermatophyta</taxon>
        <taxon>Magnoliopsida</taxon>
        <taxon>eudicotyledons</taxon>
        <taxon>Gunneridae</taxon>
        <taxon>Pentapetalae</taxon>
        <taxon>rosids</taxon>
        <taxon>fabids</taxon>
        <taxon>Rosales</taxon>
        <taxon>Moraceae</taxon>
        <taxon>Ficeae</taxon>
        <taxon>Ficus</taxon>
    </lineage>
</organism>
<sequence>MRNYQTRTAARIWPCIDAWFRSHSKLLYLPRPTVLPSVVLKETSGGSVEGGWGKVVDAIGSVEGDEWWQWGRRTRRGCRWLYWEHVRHCRVCEPSYSFILN</sequence>
<reference evidence="1" key="1">
    <citation type="submission" date="2023-07" db="EMBL/GenBank/DDBJ databases">
        <title>draft genome sequence of fig (Ficus carica).</title>
        <authorList>
            <person name="Takahashi T."/>
            <person name="Nishimura K."/>
        </authorList>
    </citation>
    <scope>NUCLEOTIDE SEQUENCE</scope>
</reference>
<evidence type="ECO:0000313" key="2">
    <source>
        <dbReference type="Proteomes" id="UP001187192"/>
    </source>
</evidence>
<dbReference type="EMBL" id="BTGU01000031">
    <property type="protein sequence ID" value="GMN49489.1"/>
    <property type="molecule type" value="Genomic_DNA"/>
</dbReference>
<dbReference type="Proteomes" id="UP001187192">
    <property type="component" value="Unassembled WGS sequence"/>
</dbReference>
<gene>
    <name evidence="1" type="ORF">TIFTF001_018665</name>
</gene>
<proteinExistence type="predicted"/>
<evidence type="ECO:0000313" key="1">
    <source>
        <dbReference type="EMBL" id="GMN49489.1"/>
    </source>
</evidence>
<protein>
    <submittedName>
        <fullName evidence="1">Uncharacterized protein</fullName>
    </submittedName>
</protein>
<accession>A0AA88ABG4</accession>
<dbReference type="AlphaFoldDB" id="A0AA88ABG4"/>
<keyword evidence="2" id="KW-1185">Reference proteome</keyword>
<comment type="caution">
    <text evidence="1">The sequence shown here is derived from an EMBL/GenBank/DDBJ whole genome shotgun (WGS) entry which is preliminary data.</text>
</comment>
<name>A0AA88ABG4_FICCA</name>